<comment type="subcellular location">
    <subcellularLocation>
        <location evidence="1">Secreted</location>
    </subcellularLocation>
</comment>
<evidence type="ECO:0008006" key="8">
    <source>
        <dbReference type="Google" id="ProtNLM"/>
    </source>
</evidence>
<accession>A0AAV2NML7</accession>
<evidence type="ECO:0000313" key="7">
    <source>
        <dbReference type="Proteomes" id="UP001497644"/>
    </source>
</evidence>
<name>A0AAV2NML7_9HYME</name>
<dbReference type="Proteomes" id="UP001497644">
    <property type="component" value="Chromosome 2"/>
</dbReference>
<keyword evidence="7" id="KW-1185">Reference proteome</keyword>
<dbReference type="EMBL" id="OZ034825">
    <property type="protein sequence ID" value="CAL1680516.1"/>
    <property type="molecule type" value="Genomic_DNA"/>
</dbReference>
<reference evidence="6" key="1">
    <citation type="submission" date="2024-04" db="EMBL/GenBank/DDBJ databases">
        <authorList>
            <consortium name="Molecular Ecology Group"/>
        </authorList>
    </citation>
    <scope>NUCLEOTIDE SEQUENCE</scope>
</reference>
<dbReference type="Pfam" id="PF00159">
    <property type="entry name" value="Hormone_3"/>
    <property type="match status" value="1"/>
</dbReference>
<feature type="chain" id="PRO_5043550762" description="Neuropeptide F" evidence="5">
    <location>
        <begin position="29"/>
        <end position="147"/>
    </location>
</feature>
<protein>
    <recommendedName>
        <fullName evidence="8">Neuropeptide F</fullName>
    </recommendedName>
</protein>
<keyword evidence="5" id="KW-0732">Signal</keyword>
<dbReference type="PROSITE" id="PS50276">
    <property type="entry name" value="PANCREATIC_HORMONE_2"/>
    <property type="match status" value="1"/>
</dbReference>
<sequence>MRTWMRSLAHFFCCLLLAAILGMLIVHAEPESMARSTRPKAVVNSEELKRYADLVNDFYYLTTKPRYGKRSDIVPMSTELSGAWEILKMIQDTRRQNEQRRQEKIRQNKEQVLFHDFQSSDIDKHTSRVATRPGSLSDMIGNYDDVQ</sequence>
<organism evidence="6 7">
    <name type="scientific">Lasius platythorax</name>
    <dbReference type="NCBI Taxonomy" id="488582"/>
    <lineage>
        <taxon>Eukaryota</taxon>
        <taxon>Metazoa</taxon>
        <taxon>Ecdysozoa</taxon>
        <taxon>Arthropoda</taxon>
        <taxon>Hexapoda</taxon>
        <taxon>Insecta</taxon>
        <taxon>Pterygota</taxon>
        <taxon>Neoptera</taxon>
        <taxon>Endopterygota</taxon>
        <taxon>Hymenoptera</taxon>
        <taxon>Apocrita</taxon>
        <taxon>Aculeata</taxon>
        <taxon>Formicoidea</taxon>
        <taxon>Formicidae</taxon>
        <taxon>Formicinae</taxon>
        <taxon>Lasius</taxon>
        <taxon>Lasius</taxon>
    </lineage>
</organism>
<dbReference type="GO" id="GO:0005576">
    <property type="term" value="C:extracellular region"/>
    <property type="evidence" value="ECO:0007669"/>
    <property type="project" value="UniProtKB-SubCell"/>
</dbReference>
<evidence type="ECO:0000256" key="4">
    <source>
        <dbReference type="SAM" id="MobiDB-lite"/>
    </source>
</evidence>
<feature type="signal peptide" evidence="5">
    <location>
        <begin position="1"/>
        <end position="28"/>
    </location>
</feature>
<keyword evidence="3" id="KW-0964">Secreted</keyword>
<evidence type="ECO:0000256" key="5">
    <source>
        <dbReference type="SAM" id="SignalP"/>
    </source>
</evidence>
<evidence type="ECO:0000256" key="2">
    <source>
        <dbReference type="ARBA" id="ARBA00010022"/>
    </source>
</evidence>
<dbReference type="InterPro" id="IPR001955">
    <property type="entry name" value="Pancreatic_hormone-like"/>
</dbReference>
<evidence type="ECO:0000256" key="3">
    <source>
        <dbReference type="ARBA" id="ARBA00022525"/>
    </source>
</evidence>
<evidence type="ECO:0000256" key="1">
    <source>
        <dbReference type="ARBA" id="ARBA00004613"/>
    </source>
</evidence>
<comment type="similarity">
    <text evidence="2">Belongs to the NPY family.</text>
</comment>
<evidence type="ECO:0000313" key="6">
    <source>
        <dbReference type="EMBL" id="CAL1680516.1"/>
    </source>
</evidence>
<feature type="region of interest" description="Disordered" evidence="4">
    <location>
        <begin position="124"/>
        <end position="147"/>
    </location>
</feature>
<gene>
    <name evidence="6" type="ORF">LPLAT_LOCUS6519</name>
</gene>
<proteinExistence type="inferred from homology"/>
<dbReference type="AlphaFoldDB" id="A0AAV2NML7"/>
<dbReference type="GO" id="GO:0005179">
    <property type="term" value="F:hormone activity"/>
    <property type="evidence" value="ECO:0007669"/>
    <property type="project" value="InterPro"/>
</dbReference>